<reference evidence="2 3" key="1">
    <citation type="journal article" date="2024" name="Nat. Commun.">
        <title>Phylogenomics reveals the evolutionary origins of lichenization in chlorophyte algae.</title>
        <authorList>
            <person name="Puginier C."/>
            <person name="Libourel C."/>
            <person name="Otte J."/>
            <person name="Skaloud P."/>
            <person name="Haon M."/>
            <person name="Grisel S."/>
            <person name="Petersen M."/>
            <person name="Berrin J.G."/>
            <person name="Delaux P.M."/>
            <person name="Dal Grande F."/>
            <person name="Keller J."/>
        </authorList>
    </citation>
    <scope>NUCLEOTIDE SEQUENCE [LARGE SCALE GENOMIC DNA]</scope>
    <source>
        <strain evidence="2 3">SAG 2043</strain>
    </source>
</reference>
<feature type="coiled-coil region" evidence="1">
    <location>
        <begin position="250"/>
        <end position="277"/>
    </location>
</feature>
<dbReference type="Proteomes" id="UP001489004">
    <property type="component" value="Unassembled WGS sequence"/>
</dbReference>
<evidence type="ECO:0000313" key="2">
    <source>
        <dbReference type="EMBL" id="KAK9815940.1"/>
    </source>
</evidence>
<dbReference type="Gene3D" id="3.40.50.300">
    <property type="entry name" value="P-loop containing nucleotide triphosphate hydrolases"/>
    <property type="match status" value="1"/>
</dbReference>
<dbReference type="AlphaFoldDB" id="A0AAW1Q1D2"/>
<keyword evidence="3" id="KW-1185">Reference proteome</keyword>
<dbReference type="PANTHER" id="PTHR33477">
    <property type="entry name" value="P-LOOP NTPASE DOMAIN-CONTAINING PROTEIN LPA1 HOMOLOG 1"/>
    <property type="match status" value="1"/>
</dbReference>
<dbReference type="Pfam" id="PF13238">
    <property type="entry name" value="AAA_18"/>
    <property type="match status" value="1"/>
</dbReference>
<accession>A0AAW1Q1D2</accession>
<dbReference type="EMBL" id="JALJOR010000006">
    <property type="protein sequence ID" value="KAK9815940.1"/>
    <property type="molecule type" value="Genomic_DNA"/>
</dbReference>
<protein>
    <recommendedName>
        <fullName evidence="4">2-phosphoglycerate kinase</fullName>
    </recommendedName>
</protein>
<proteinExistence type="predicted"/>
<name>A0AAW1Q1D2_9CHLO</name>
<evidence type="ECO:0000256" key="1">
    <source>
        <dbReference type="SAM" id="Coils"/>
    </source>
</evidence>
<evidence type="ECO:0008006" key="4">
    <source>
        <dbReference type="Google" id="ProtNLM"/>
    </source>
</evidence>
<sequence>MMQRVAEQKALDKSRQNASKYDFVKVKVWLGEAMNHYYVLSRFLICRMLTVTKIPHMKAVKIALEVKKYLVDNNHLDISQDNLEAILFNIMRSRGFGDDFVRRYKLVTKFFQLRRPLIILICGASCTGKSTLAQQLASRLNLPNVLQTDIIYDLIRLSEDSPLQQTPLWERSELPPTHLVNEFQRECRIVRKGVEGDLIKAIRDGKSIIIEGLHLDPGLYLYEFGRYGLMHLMDKIAPLVQPRDVDAATEAEAEATAAAAEKDAKAAEEAAANEVEVSAKAAAEDELRDMPTIPAPLFPRMPMRAASFNDVTFMLQKDGTLGRRIPMRSLSSSQGLGSRISAAQLLSPGPGTAAGAIKLRALTVKKAAMPLRPPVLVRNSTTAQLELQIRQMTVATEWYARHKAHAGEADAGDFQAQCDAALERLRVLQDHLCAYAQRSVPVVTFDIASFGETLDRLHDYLLQCIEMAMEQ</sequence>
<evidence type="ECO:0000313" key="3">
    <source>
        <dbReference type="Proteomes" id="UP001489004"/>
    </source>
</evidence>
<comment type="caution">
    <text evidence="2">The sequence shown here is derived from an EMBL/GenBank/DDBJ whole genome shotgun (WGS) entry which is preliminary data.</text>
</comment>
<organism evidence="2 3">
    <name type="scientific">[Myrmecia] bisecta</name>
    <dbReference type="NCBI Taxonomy" id="41462"/>
    <lineage>
        <taxon>Eukaryota</taxon>
        <taxon>Viridiplantae</taxon>
        <taxon>Chlorophyta</taxon>
        <taxon>core chlorophytes</taxon>
        <taxon>Trebouxiophyceae</taxon>
        <taxon>Trebouxiales</taxon>
        <taxon>Trebouxiaceae</taxon>
        <taxon>Myrmecia</taxon>
    </lineage>
</organism>
<gene>
    <name evidence="2" type="ORF">WJX72_012313</name>
</gene>
<keyword evidence="1" id="KW-0175">Coiled coil</keyword>
<dbReference type="PANTHER" id="PTHR33477:SF2">
    <property type="entry name" value="2-PHOSPHOGLYCERATE KINASE"/>
    <property type="match status" value="1"/>
</dbReference>
<dbReference type="InterPro" id="IPR027417">
    <property type="entry name" value="P-loop_NTPase"/>
</dbReference>
<dbReference type="SUPFAM" id="SSF52540">
    <property type="entry name" value="P-loop containing nucleoside triphosphate hydrolases"/>
    <property type="match status" value="1"/>
</dbReference>